<dbReference type="EMBL" id="JANBUN010000746">
    <property type="protein sequence ID" value="KAJ2801593.1"/>
    <property type="molecule type" value="Genomic_DNA"/>
</dbReference>
<evidence type="ECO:0000313" key="2">
    <source>
        <dbReference type="Proteomes" id="UP001140087"/>
    </source>
</evidence>
<protein>
    <submittedName>
        <fullName evidence="1">Uncharacterized protein</fullName>
    </submittedName>
</protein>
<gene>
    <name evidence="1" type="ORF">H4R21_002744</name>
</gene>
<name>A0ACC1L5D6_9FUNG</name>
<keyword evidence="2" id="KW-1185">Reference proteome</keyword>
<organism evidence="1 2">
    <name type="scientific">Coemansia helicoidea</name>
    <dbReference type="NCBI Taxonomy" id="1286919"/>
    <lineage>
        <taxon>Eukaryota</taxon>
        <taxon>Fungi</taxon>
        <taxon>Fungi incertae sedis</taxon>
        <taxon>Zoopagomycota</taxon>
        <taxon>Kickxellomycotina</taxon>
        <taxon>Kickxellomycetes</taxon>
        <taxon>Kickxellales</taxon>
        <taxon>Kickxellaceae</taxon>
        <taxon>Coemansia</taxon>
    </lineage>
</organism>
<reference evidence="1" key="1">
    <citation type="submission" date="2022-07" db="EMBL/GenBank/DDBJ databases">
        <title>Phylogenomic reconstructions and comparative analyses of Kickxellomycotina fungi.</title>
        <authorList>
            <person name="Reynolds N.K."/>
            <person name="Stajich J.E."/>
            <person name="Barry K."/>
            <person name="Grigoriev I.V."/>
            <person name="Crous P."/>
            <person name="Smith M.E."/>
        </authorList>
    </citation>
    <scope>NUCLEOTIDE SEQUENCE</scope>
    <source>
        <strain evidence="1">BCRC 34780</strain>
    </source>
</reference>
<sequence length="161" mass="16758">MDAGAAATDDDEVFRQLVAETAQRKASTYYYTAGLDCRVVGASRRERSATVELTVGAEMISSARCLDEGLVGTIADFWTSTLITVASGGKDALTTTLSVQALRPVCPGAVVHVVCTAAQSTPGAAPHAIARFVPAADPTAVLALATHTKFFKPLPRKLPAP</sequence>
<proteinExistence type="predicted"/>
<accession>A0ACC1L5D6</accession>
<evidence type="ECO:0000313" key="1">
    <source>
        <dbReference type="EMBL" id="KAJ2801593.1"/>
    </source>
</evidence>
<comment type="caution">
    <text evidence="1">The sequence shown here is derived from an EMBL/GenBank/DDBJ whole genome shotgun (WGS) entry which is preliminary data.</text>
</comment>
<dbReference type="Proteomes" id="UP001140087">
    <property type="component" value="Unassembled WGS sequence"/>
</dbReference>